<gene>
    <name evidence="2" type="ORF">BN869_000010757_1</name>
</gene>
<evidence type="ECO:0000259" key="1">
    <source>
        <dbReference type="Pfam" id="PF06985"/>
    </source>
</evidence>
<organism evidence="2">
    <name type="scientific">Bionectria ochroleuca</name>
    <name type="common">Gliocladium roseum</name>
    <dbReference type="NCBI Taxonomy" id="29856"/>
    <lineage>
        <taxon>Eukaryota</taxon>
        <taxon>Fungi</taxon>
        <taxon>Dikarya</taxon>
        <taxon>Ascomycota</taxon>
        <taxon>Pezizomycotina</taxon>
        <taxon>Sordariomycetes</taxon>
        <taxon>Hypocreomycetidae</taxon>
        <taxon>Hypocreales</taxon>
        <taxon>Bionectriaceae</taxon>
        <taxon>Clonostachys</taxon>
    </lineage>
</organism>
<sequence length="630" mass="69752">MASHHTPTQPYSGPPLPTQNHIRLISLTAGIDNSIVCEFKTVEIDAAPAYEALSYTWGDPSNRKTIAIAAPGESAGSKDVSITANCFSAFRCLLKSRSSRLLWVDDLCIDQSNTVERDHQVSLMSKIYSKAAQVVIYLGEAADNSDLAVEFIKECDNPSPEATSLSYPKTKTLVESLCNFFRRPWFTRVWVIQEAMLSTSGTVYCGDQILPWPAVKHFNEWDQSNKWLKTLPYVMSVSQSSLEKSDIRVSLLIALVETRHCGATDPRDKIYSLLPLFHSVKEQLNLAPRYADSVAKVYTDCATALLSRQSCGVLNAVQSGSKIEGLPSWVPDWSMPPKRTVLGPIEYDPKYYGSEPFSFNKAENPSSSPRLVAKQSPNANTGATGAVLRVDGGLCGEVAQMGSVYLAGQGPFPYFEWKALLNDEAITRIDRRSERSWDGHKKVLESEFYNVIAANRNRTGYEEAIRRFVQKEKNLQNEGIGASPSQAANGGASKPSWESAVRELMAEAGRRGSLEDGLLPFRDIPFHEVATEMVPSYRYYVQAVLRNSHSRRFFITTTGYMGLAPAEAELGDQVYMVVGTVTPLLLRPVSDSVGDDKLKQFWLVGASFMESKARKDLADKPGTLEHIEIV</sequence>
<feature type="domain" description="Heterokaryon incompatibility" evidence="1">
    <location>
        <begin position="50"/>
        <end position="194"/>
    </location>
</feature>
<dbReference type="EMBL" id="CDPU01000044">
    <property type="protein sequence ID" value="CEO54699.1"/>
    <property type="molecule type" value="Genomic_DNA"/>
</dbReference>
<protein>
    <recommendedName>
        <fullName evidence="1">Heterokaryon incompatibility domain-containing protein</fullName>
    </recommendedName>
</protein>
<accession>A0A0B7KC73</accession>
<dbReference type="PANTHER" id="PTHR24148:SF73">
    <property type="entry name" value="HET DOMAIN PROTEIN (AFU_ORTHOLOGUE AFUA_8G01020)"/>
    <property type="match status" value="1"/>
</dbReference>
<dbReference type="InterPro" id="IPR052895">
    <property type="entry name" value="HetReg/Transcr_Mod"/>
</dbReference>
<dbReference type="InterPro" id="IPR010730">
    <property type="entry name" value="HET"/>
</dbReference>
<dbReference type="Pfam" id="PF26639">
    <property type="entry name" value="Het-6_barrel"/>
    <property type="match status" value="1"/>
</dbReference>
<proteinExistence type="predicted"/>
<dbReference type="AlphaFoldDB" id="A0A0B7KC73"/>
<evidence type="ECO:0000313" key="2">
    <source>
        <dbReference type="EMBL" id="CEO54699.1"/>
    </source>
</evidence>
<dbReference type="Pfam" id="PF06985">
    <property type="entry name" value="HET"/>
    <property type="match status" value="1"/>
</dbReference>
<dbReference type="PANTHER" id="PTHR24148">
    <property type="entry name" value="ANKYRIN REPEAT DOMAIN-CONTAINING PROTEIN 39 HOMOLOG-RELATED"/>
    <property type="match status" value="1"/>
</dbReference>
<name>A0A0B7KC73_BIOOC</name>
<reference evidence="2" key="1">
    <citation type="submission" date="2015-01" db="EMBL/GenBank/DDBJ databases">
        <authorList>
            <person name="Durling Mikael"/>
        </authorList>
    </citation>
    <scope>NUCLEOTIDE SEQUENCE</scope>
</reference>